<comment type="catalytic activity">
    <reaction evidence="11">
        <text>2,2-dimethylpropanal + hydrogen cyanide = (2S)-2-hydroxy-3,3-dimethylbutanenitrile</text>
        <dbReference type="Rhea" id="RHEA:77407"/>
        <dbReference type="ChEBI" id="CHEBI:18407"/>
        <dbReference type="ChEBI" id="CHEBI:141557"/>
        <dbReference type="ChEBI" id="CHEBI:197355"/>
    </reaction>
</comment>
<comment type="catalytic activity">
    <reaction evidence="13">
        <text>an aromatic (S)-hydroxynitrile = an aromatic aldehyde + hydrogen cyanide</text>
        <dbReference type="Rhea" id="RHEA:54660"/>
        <dbReference type="ChEBI" id="CHEBI:18407"/>
        <dbReference type="ChEBI" id="CHEBI:33855"/>
        <dbReference type="ChEBI" id="CHEBI:138306"/>
        <dbReference type="EC" id="4.1.2.47"/>
    </reaction>
</comment>
<dbReference type="FunFam" id="3.40.50.1820:FF:000051">
    <property type="entry name" value="(S)-hydroxynitrile lyase"/>
    <property type="match status" value="1"/>
</dbReference>
<evidence type="ECO:0000256" key="15">
    <source>
        <dbReference type="ARBA" id="ARBA00066572"/>
    </source>
</evidence>
<dbReference type="GO" id="GO:0047606">
    <property type="term" value="F:(S)-hydroxynitrile lyase activity"/>
    <property type="evidence" value="ECO:0007669"/>
    <property type="project" value="UniProtKB-EC"/>
</dbReference>
<dbReference type="GO" id="GO:0009696">
    <property type="term" value="P:salicylic acid metabolic process"/>
    <property type="evidence" value="ECO:0007669"/>
    <property type="project" value="TreeGrafter"/>
</dbReference>
<dbReference type="EC" id="4.1.2.47" evidence="15"/>
<dbReference type="AlphaFoldDB" id="A0AAW1Y0J1"/>
<evidence type="ECO:0000256" key="13">
    <source>
        <dbReference type="ARBA" id="ARBA00052826"/>
    </source>
</evidence>
<evidence type="ECO:0000256" key="2">
    <source>
        <dbReference type="ARBA" id="ARBA00050241"/>
    </source>
</evidence>
<evidence type="ECO:0000313" key="23">
    <source>
        <dbReference type="Proteomes" id="UP001457282"/>
    </source>
</evidence>
<evidence type="ECO:0000256" key="4">
    <source>
        <dbReference type="ARBA" id="ARBA00050358"/>
    </source>
</evidence>
<gene>
    <name evidence="22" type="ORF">M0R45_007894</name>
</gene>
<dbReference type="PANTHER" id="PTHR10992">
    <property type="entry name" value="METHYLESTERASE FAMILY MEMBER"/>
    <property type="match status" value="1"/>
</dbReference>
<evidence type="ECO:0000256" key="3">
    <source>
        <dbReference type="ARBA" id="ARBA00050262"/>
    </source>
</evidence>
<dbReference type="EMBL" id="JBEDUW010000002">
    <property type="protein sequence ID" value="KAK9942216.1"/>
    <property type="molecule type" value="Genomic_DNA"/>
</dbReference>
<comment type="catalytic activity">
    <reaction evidence="7">
        <text>a disubstituted aliphatic (S)-hydroxynitrile = a ketone + hydrogen cyanide</text>
        <dbReference type="Rhea" id="RHEA:56592"/>
        <dbReference type="ChEBI" id="CHEBI:17087"/>
        <dbReference type="ChEBI" id="CHEBI:18407"/>
        <dbReference type="ChEBI" id="CHEBI:140597"/>
        <dbReference type="EC" id="4.1.2.47"/>
    </reaction>
</comment>
<comment type="catalytic activity">
    <reaction evidence="6">
        <text>butan-2-one + hydrogen cyanide = 2-hydroxy-2-methylbutanenitrile</text>
        <dbReference type="Rhea" id="RHEA:77467"/>
        <dbReference type="ChEBI" id="CHEBI:18407"/>
        <dbReference type="ChEBI" id="CHEBI:28398"/>
        <dbReference type="ChEBI" id="CHEBI:60954"/>
    </reaction>
    <physiologicalReaction direction="right-to-left" evidence="6">
        <dbReference type="Rhea" id="RHEA:77469"/>
    </physiologicalReaction>
</comment>
<dbReference type="GO" id="GO:0009694">
    <property type="term" value="P:jasmonic acid metabolic process"/>
    <property type="evidence" value="ECO:0007669"/>
    <property type="project" value="TreeGrafter"/>
</dbReference>
<evidence type="ECO:0000256" key="7">
    <source>
        <dbReference type="ARBA" id="ARBA00051735"/>
    </source>
</evidence>
<dbReference type="Gene3D" id="3.40.50.1820">
    <property type="entry name" value="alpha/beta hydrolase"/>
    <property type="match status" value="1"/>
</dbReference>
<comment type="similarity">
    <text evidence="14">Belongs to the AB hydrolase superfamily. Hydroxynitrile lyase family.</text>
</comment>
<dbReference type="SUPFAM" id="SSF53474">
    <property type="entry name" value="alpha/beta-Hydrolases"/>
    <property type="match status" value="1"/>
</dbReference>
<dbReference type="InterPro" id="IPR029058">
    <property type="entry name" value="AB_hydrolase_fold"/>
</dbReference>
<feature type="signal peptide" evidence="20">
    <location>
        <begin position="1"/>
        <end position="28"/>
    </location>
</feature>
<evidence type="ECO:0000256" key="5">
    <source>
        <dbReference type="ARBA" id="ARBA00050608"/>
    </source>
</evidence>
<dbReference type="InterPro" id="IPR000073">
    <property type="entry name" value="AB_hydrolase_1"/>
</dbReference>
<comment type="catalytic activity">
    <reaction evidence="4">
        <text>benzaldehyde + hydrogen cyanide = (S)-mandelonitrile</text>
        <dbReference type="Rhea" id="RHEA:77427"/>
        <dbReference type="ChEBI" id="CHEBI:17169"/>
        <dbReference type="ChEBI" id="CHEBI:18407"/>
        <dbReference type="ChEBI" id="CHEBI:36941"/>
    </reaction>
</comment>
<comment type="catalytic activity">
    <reaction evidence="10">
        <text>3-formylthiophene + hydrogen cyanide = (2S)-2-hydroxy-2-(thiophen-3-yl)acetonitrile</text>
        <dbReference type="Rhea" id="RHEA:77459"/>
        <dbReference type="ChEBI" id="CHEBI:18407"/>
        <dbReference type="ChEBI" id="CHEBI:87611"/>
        <dbReference type="ChEBI" id="CHEBI:197333"/>
    </reaction>
</comment>
<dbReference type="GO" id="GO:0080031">
    <property type="term" value="F:methyl salicylate esterase activity"/>
    <property type="evidence" value="ECO:0007669"/>
    <property type="project" value="TreeGrafter"/>
</dbReference>
<organism evidence="22 23">
    <name type="scientific">Rubus argutus</name>
    <name type="common">Southern blackberry</name>
    <dbReference type="NCBI Taxonomy" id="59490"/>
    <lineage>
        <taxon>Eukaryota</taxon>
        <taxon>Viridiplantae</taxon>
        <taxon>Streptophyta</taxon>
        <taxon>Embryophyta</taxon>
        <taxon>Tracheophyta</taxon>
        <taxon>Spermatophyta</taxon>
        <taxon>Magnoliopsida</taxon>
        <taxon>eudicotyledons</taxon>
        <taxon>Gunneridae</taxon>
        <taxon>Pentapetalae</taxon>
        <taxon>rosids</taxon>
        <taxon>fabids</taxon>
        <taxon>Rosales</taxon>
        <taxon>Rosaceae</taxon>
        <taxon>Rosoideae</taxon>
        <taxon>Rosoideae incertae sedis</taxon>
        <taxon>Rubus</taxon>
    </lineage>
</organism>
<evidence type="ECO:0000256" key="6">
    <source>
        <dbReference type="ARBA" id="ARBA00051647"/>
    </source>
</evidence>
<dbReference type="Pfam" id="PF12697">
    <property type="entry name" value="Abhydrolase_6"/>
    <property type="match status" value="1"/>
</dbReference>
<comment type="catalytic activity">
    <reaction evidence="9">
        <text>2-methylpropanal + hydrogen cyanide = (2S)-2-hydroxy-3-methylbutanenitrile</text>
        <dbReference type="Rhea" id="RHEA:77403"/>
        <dbReference type="ChEBI" id="CHEBI:18407"/>
        <dbReference type="ChEBI" id="CHEBI:48943"/>
        <dbReference type="ChEBI" id="CHEBI:197354"/>
    </reaction>
</comment>
<proteinExistence type="inferred from homology"/>
<evidence type="ECO:0000256" key="14">
    <source>
        <dbReference type="ARBA" id="ARBA00060885"/>
    </source>
</evidence>
<evidence type="ECO:0000256" key="17">
    <source>
        <dbReference type="ARBA" id="ARBA00076040"/>
    </source>
</evidence>
<dbReference type="GO" id="GO:0080030">
    <property type="term" value="F:methyl indole-3-acetate esterase activity"/>
    <property type="evidence" value="ECO:0007669"/>
    <property type="project" value="TreeGrafter"/>
</dbReference>
<name>A0AAW1Y0J1_RUBAR</name>
<feature type="chain" id="PRO_5043553631" description="(S)-hydroxynitrile lyase" evidence="20">
    <location>
        <begin position="29"/>
        <end position="289"/>
    </location>
</feature>
<evidence type="ECO:0000256" key="8">
    <source>
        <dbReference type="ARBA" id="ARBA00051977"/>
    </source>
</evidence>
<comment type="catalytic activity">
    <reaction evidence="12">
        <text>cyclohexanecarbaldehyde + hydrogen cyanide = (2S)-2-cyclohexyl-2-hydroxyacetonitrile</text>
        <dbReference type="Rhea" id="RHEA:77423"/>
        <dbReference type="ChEBI" id="CHEBI:18407"/>
        <dbReference type="ChEBI" id="CHEBI:197359"/>
        <dbReference type="ChEBI" id="CHEBI:197360"/>
    </reaction>
</comment>
<evidence type="ECO:0000256" key="16">
    <source>
        <dbReference type="ARBA" id="ARBA00069221"/>
    </source>
</evidence>
<comment type="caution">
    <text evidence="22">The sequence shown here is derived from an EMBL/GenBank/DDBJ whole genome shotgun (WGS) entry which is preliminary data.</text>
</comment>
<evidence type="ECO:0000256" key="18">
    <source>
        <dbReference type="ARBA" id="ARBA00078291"/>
    </source>
</evidence>
<dbReference type="Proteomes" id="UP001457282">
    <property type="component" value="Unassembled WGS sequence"/>
</dbReference>
<dbReference type="GO" id="GO:0080032">
    <property type="term" value="F:methyl jasmonate esterase activity"/>
    <property type="evidence" value="ECO:0007669"/>
    <property type="project" value="TreeGrafter"/>
</dbReference>
<protein>
    <recommendedName>
        <fullName evidence="16">(S)-hydroxynitrile lyase</fullName>
        <ecNumber evidence="15">4.1.2.47</ecNumber>
    </recommendedName>
    <alternativeName>
        <fullName evidence="17">2-hydroxy-2-methylpropanenitrile lyase</fullName>
    </alternativeName>
    <alternativeName>
        <fullName evidence="18">Acetone cyanohydrin lyase</fullName>
    </alternativeName>
    <alternativeName>
        <fullName evidence="19">Hydroxynitrile lyase</fullName>
    </alternativeName>
</protein>
<keyword evidence="20" id="KW-0732">Signal</keyword>
<comment type="catalytic activity">
    <reaction evidence="3">
        <text>2-hydroxy-2-methylpropanenitrile = acetone + hydrogen cyanide</text>
        <dbReference type="Rhea" id="RHEA:11932"/>
        <dbReference type="ChEBI" id="CHEBI:15347"/>
        <dbReference type="ChEBI" id="CHEBI:15348"/>
        <dbReference type="ChEBI" id="CHEBI:18407"/>
    </reaction>
    <physiologicalReaction direction="left-to-right" evidence="3">
        <dbReference type="Rhea" id="RHEA:11933"/>
    </physiologicalReaction>
</comment>
<comment type="catalytic activity">
    <reaction evidence="5">
        <text>formylthiophene + hydrogen cyanide = (2R)-2-hydroxy-2-(thiophen-2-yl)acetonitrile</text>
        <dbReference type="Rhea" id="RHEA:77455"/>
        <dbReference type="ChEBI" id="CHEBI:18407"/>
        <dbReference type="ChEBI" id="CHEBI:87301"/>
        <dbReference type="ChEBI" id="CHEBI:197332"/>
    </reaction>
</comment>
<evidence type="ECO:0000256" key="11">
    <source>
        <dbReference type="ARBA" id="ARBA00052600"/>
    </source>
</evidence>
<comment type="catalytic activity">
    <reaction evidence="8">
        <text>acrolein + hydrogen cyanide = (2S)-2-hydroxybut-3-enenitrile</text>
        <dbReference type="Rhea" id="RHEA:77411"/>
        <dbReference type="ChEBI" id="CHEBI:15368"/>
        <dbReference type="ChEBI" id="CHEBI:18407"/>
        <dbReference type="ChEBI" id="CHEBI:197356"/>
    </reaction>
</comment>
<dbReference type="InterPro" id="IPR045889">
    <property type="entry name" value="MES/HNL"/>
</dbReference>
<evidence type="ECO:0000256" key="20">
    <source>
        <dbReference type="SAM" id="SignalP"/>
    </source>
</evidence>
<accession>A0AAW1Y0J1</accession>
<keyword evidence="23" id="KW-1185">Reference proteome</keyword>
<evidence type="ECO:0000256" key="19">
    <source>
        <dbReference type="ARBA" id="ARBA00079794"/>
    </source>
</evidence>
<evidence type="ECO:0000259" key="21">
    <source>
        <dbReference type="Pfam" id="PF12697"/>
    </source>
</evidence>
<evidence type="ECO:0000256" key="1">
    <source>
        <dbReference type="ARBA" id="ARBA00050104"/>
    </source>
</evidence>
<evidence type="ECO:0000256" key="10">
    <source>
        <dbReference type="ARBA" id="ARBA00052511"/>
    </source>
</evidence>
<reference evidence="22 23" key="1">
    <citation type="journal article" date="2023" name="G3 (Bethesda)">
        <title>A chromosome-length genome assembly and annotation of blackberry (Rubus argutus, cv. 'Hillquist').</title>
        <authorList>
            <person name="Bruna T."/>
            <person name="Aryal R."/>
            <person name="Dudchenko O."/>
            <person name="Sargent D.J."/>
            <person name="Mead D."/>
            <person name="Buti M."/>
            <person name="Cavallini A."/>
            <person name="Hytonen T."/>
            <person name="Andres J."/>
            <person name="Pham M."/>
            <person name="Weisz D."/>
            <person name="Mascagni F."/>
            <person name="Usai G."/>
            <person name="Natali L."/>
            <person name="Bassil N."/>
            <person name="Fernandez G.E."/>
            <person name="Lomsadze A."/>
            <person name="Armour M."/>
            <person name="Olukolu B."/>
            <person name="Poorten T."/>
            <person name="Britton C."/>
            <person name="Davik J."/>
            <person name="Ashrafi H."/>
            <person name="Aiden E.L."/>
            <person name="Borodovsky M."/>
            <person name="Worthington M."/>
        </authorList>
    </citation>
    <scope>NUCLEOTIDE SEQUENCE [LARGE SCALE GENOMIC DNA]</scope>
    <source>
        <strain evidence="22">PI 553951</strain>
    </source>
</reference>
<comment type="catalytic activity">
    <reaction evidence="2">
        <text>a monosubstituted aliphatic (S)-hydroxynitrile = an aldehyde + hydrogen cyanide</text>
        <dbReference type="Rhea" id="RHEA:56588"/>
        <dbReference type="ChEBI" id="CHEBI:17478"/>
        <dbReference type="ChEBI" id="CHEBI:18407"/>
        <dbReference type="ChEBI" id="CHEBI:140596"/>
        <dbReference type="EC" id="4.1.2.47"/>
    </reaction>
</comment>
<evidence type="ECO:0000313" key="22">
    <source>
        <dbReference type="EMBL" id="KAK9942216.1"/>
    </source>
</evidence>
<evidence type="ECO:0000256" key="12">
    <source>
        <dbReference type="ARBA" id="ARBA00052609"/>
    </source>
</evidence>
<sequence>MDQRKQHLITSTIPFLIILLCLANKTLASSQSNKKHFVLVHGSCHGAWSWYKIVTLIRSSGHDATALDLAASGIDPQQANDLHSISDYFKPLRDFMAALPPHERVILVGHSLGGLAVSQAMERFPSKISVAVFVTASMPGPNLTISTIQQEFFRRQESQLDSRFTYDQGPNNPPTTFIFGPLYMATKVYQLSPKEDVKLATMLIRPVPLFSEEDMSKELKLSKKKYGSVNRIFLISDGDLVGRRDFQLWMIERNRPNCVAEIRGSDHMVMMSKPLELWEHLQKIAANYS</sequence>
<dbReference type="PANTHER" id="PTHR10992:SF1002">
    <property type="entry name" value="SALICYLIC ACID-BINDING PROTEIN 2-LIKE"/>
    <property type="match status" value="1"/>
</dbReference>
<comment type="catalytic activity">
    <reaction evidence="1">
        <text>4-methoxybenzaldehyde + hydrogen cyanide = (2S)-2-hydroxy-2-(4-methoxyphenyl)acetonitrile</text>
        <dbReference type="Rhea" id="RHEA:77447"/>
        <dbReference type="ChEBI" id="CHEBI:18407"/>
        <dbReference type="ChEBI" id="CHEBI:28235"/>
        <dbReference type="ChEBI" id="CHEBI:197328"/>
    </reaction>
</comment>
<evidence type="ECO:0000256" key="9">
    <source>
        <dbReference type="ARBA" id="ARBA00052033"/>
    </source>
</evidence>
<feature type="domain" description="AB hydrolase-1" evidence="21">
    <location>
        <begin position="37"/>
        <end position="276"/>
    </location>
</feature>